<dbReference type="GO" id="GO:0048038">
    <property type="term" value="F:quinone binding"/>
    <property type="evidence" value="ECO:0000318"/>
    <property type="project" value="GO_Central"/>
</dbReference>
<dbReference type="AlphaFoldDB" id="F6VHJ0"/>
<dbReference type="OMA" id="WAEVPDP"/>
<dbReference type="Pfam" id="PF08240">
    <property type="entry name" value="ADH_N"/>
    <property type="match status" value="1"/>
</dbReference>
<dbReference type="PANTHER" id="PTHR48106:SF18">
    <property type="entry name" value="QUINONE OXIDOREDUCTASE PIG3"/>
    <property type="match status" value="1"/>
</dbReference>
<evidence type="ECO:0000256" key="1">
    <source>
        <dbReference type="ARBA" id="ARBA00022857"/>
    </source>
</evidence>
<keyword evidence="1" id="KW-0521">NADP</keyword>
<dbReference type="GO" id="GO:0070402">
    <property type="term" value="F:NADPH binding"/>
    <property type="evidence" value="ECO:0000318"/>
    <property type="project" value="GO_Central"/>
</dbReference>
<reference evidence="4" key="2">
    <citation type="journal article" date="2008" name="Genome Biol.">
        <title>Improved genome assembly and evidence-based global gene model set for the chordate Ciona intestinalis: new insight into intron and operon populations.</title>
        <authorList>
            <person name="Satou Y."/>
            <person name="Mineta K."/>
            <person name="Ogasawara M."/>
            <person name="Sasakura Y."/>
            <person name="Shoguchi E."/>
            <person name="Ueno K."/>
            <person name="Yamada L."/>
            <person name="Matsumoto J."/>
            <person name="Wasserscheid J."/>
            <person name="Dewar K."/>
            <person name="Wiley G.B."/>
            <person name="Macmil S.L."/>
            <person name="Roe B.A."/>
            <person name="Zeller R.W."/>
            <person name="Hastings K.E."/>
            <person name="Lemaire P."/>
            <person name="Lindquist E."/>
            <person name="Endo T."/>
            <person name="Hotta K."/>
            <person name="Inaba K."/>
        </authorList>
    </citation>
    <scope>NUCLEOTIDE SEQUENCE [LARGE SCALE GENOMIC DNA]</scope>
    <source>
        <strain evidence="4">wild type</strain>
    </source>
</reference>
<feature type="domain" description="Enoyl reductase (ER)" evidence="3">
    <location>
        <begin position="10"/>
        <end position="328"/>
    </location>
</feature>
<dbReference type="PANTHER" id="PTHR48106">
    <property type="entry name" value="QUINONE OXIDOREDUCTASE PIG3-RELATED"/>
    <property type="match status" value="1"/>
</dbReference>
<dbReference type="HOGENOM" id="CLU_026673_3_4_1"/>
<sequence>MRAVRQHKFGGSSELYVSTNETKPTAGDNQILIRVHATALNRADLLLREGKYPGMKEAAHLGLEVSGVVDAVGEKANKWKIGDKVMALLPGGGYSEFAAVNQDHVMSIPQGFTFEKGAAIPEVWLTAYQLLHFVGNLQKGETVLIHGGGSGVGTAAVQLVTLAGAKAIVTAGTDEKTAFAKKLGAIDGFNYKKSEFKDLVLGATNGKGVNVILDCVGGSYWEQNAACLAVEGRWVVYGLLGGPNVNGPILGTVLRKRASILGTTLKARSDEYKASLIKAFADNALPHFNAGTTGKVLQPVIDRILPLDNIIDAHDYMATNKSNGKIVITVQE</sequence>
<dbReference type="GeneTree" id="ENSGT00940000161217"/>
<dbReference type="InterPro" id="IPR036291">
    <property type="entry name" value="NAD(P)-bd_dom_sf"/>
</dbReference>
<dbReference type="CDD" id="cd05276">
    <property type="entry name" value="p53_inducible_oxidoreductase"/>
    <property type="match status" value="1"/>
</dbReference>
<evidence type="ECO:0000256" key="2">
    <source>
        <dbReference type="ARBA" id="ARBA00023002"/>
    </source>
</evidence>
<reference evidence="5" key="1">
    <citation type="journal article" date="2002" name="Science">
        <title>The draft genome of Ciona intestinalis: insights into chordate and vertebrate origins.</title>
        <authorList>
            <person name="Dehal P."/>
            <person name="Satou Y."/>
            <person name="Campbell R.K."/>
            <person name="Chapman J."/>
            <person name="Degnan B."/>
            <person name="De Tomaso A."/>
            <person name="Davidson B."/>
            <person name="Di Gregorio A."/>
            <person name="Gelpke M."/>
            <person name="Goodstein D.M."/>
            <person name="Harafuji N."/>
            <person name="Hastings K.E."/>
            <person name="Ho I."/>
            <person name="Hotta K."/>
            <person name="Huang W."/>
            <person name="Kawashima T."/>
            <person name="Lemaire P."/>
            <person name="Martinez D."/>
            <person name="Meinertzhagen I.A."/>
            <person name="Necula S."/>
            <person name="Nonaka M."/>
            <person name="Putnam N."/>
            <person name="Rash S."/>
            <person name="Saiga H."/>
            <person name="Satake M."/>
            <person name="Terry A."/>
            <person name="Yamada L."/>
            <person name="Wang H.G."/>
            <person name="Awazu S."/>
            <person name="Azumi K."/>
            <person name="Boore J."/>
            <person name="Branno M."/>
            <person name="Chin-Bow S."/>
            <person name="DeSantis R."/>
            <person name="Doyle S."/>
            <person name="Francino P."/>
            <person name="Keys D.N."/>
            <person name="Haga S."/>
            <person name="Hayashi H."/>
            <person name="Hino K."/>
            <person name="Imai K.S."/>
            <person name="Inaba K."/>
            <person name="Kano S."/>
            <person name="Kobayashi K."/>
            <person name="Kobayashi M."/>
            <person name="Lee B.I."/>
            <person name="Makabe K.W."/>
            <person name="Manohar C."/>
            <person name="Matassi G."/>
            <person name="Medina M."/>
            <person name="Mochizuki Y."/>
            <person name="Mount S."/>
            <person name="Morishita T."/>
            <person name="Miura S."/>
            <person name="Nakayama A."/>
            <person name="Nishizaka S."/>
            <person name="Nomoto H."/>
            <person name="Ohta F."/>
            <person name="Oishi K."/>
            <person name="Rigoutsos I."/>
            <person name="Sano M."/>
            <person name="Sasaki A."/>
            <person name="Sasakura Y."/>
            <person name="Shoguchi E."/>
            <person name="Shin-i T."/>
            <person name="Spagnuolo A."/>
            <person name="Stainier D."/>
            <person name="Suzuki M.M."/>
            <person name="Tassy O."/>
            <person name="Takatori N."/>
            <person name="Tokuoka M."/>
            <person name="Yagi K."/>
            <person name="Yoshizaki F."/>
            <person name="Wada S."/>
            <person name="Zhang C."/>
            <person name="Hyatt P.D."/>
            <person name="Larimer F."/>
            <person name="Detter C."/>
            <person name="Doggett N."/>
            <person name="Glavina T."/>
            <person name="Hawkins T."/>
            <person name="Richardson P."/>
            <person name="Lucas S."/>
            <person name="Kohara Y."/>
            <person name="Levine M."/>
            <person name="Satoh N."/>
            <person name="Rokhsar D.S."/>
        </authorList>
    </citation>
    <scope>NUCLEOTIDE SEQUENCE [LARGE SCALE GENOMIC DNA]</scope>
</reference>
<dbReference type="Gene3D" id="3.90.180.10">
    <property type="entry name" value="Medium-chain alcohol dehydrogenases, catalytic domain"/>
    <property type="match status" value="1"/>
</dbReference>
<dbReference type="STRING" id="7719.ENSCINP00000016387"/>
<dbReference type="Proteomes" id="UP000008144">
    <property type="component" value="Chromosome 8"/>
</dbReference>
<accession>F6VHJ0</accession>
<dbReference type="InterPro" id="IPR020843">
    <property type="entry name" value="ER"/>
</dbReference>
<dbReference type="SUPFAM" id="SSF50129">
    <property type="entry name" value="GroES-like"/>
    <property type="match status" value="1"/>
</dbReference>
<keyword evidence="5" id="KW-1185">Reference proteome</keyword>
<dbReference type="GO" id="GO:0003960">
    <property type="term" value="F:quinone reductase (NADPH) activity"/>
    <property type="evidence" value="ECO:0000318"/>
    <property type="project" value="GO_Central"/>
</dbReference>
<reference evidence="4" key="4">
    <citation type="submission" date="2025-09" db="UniProtKB">
        <authorList>
            <consortium name="Ensembl"/>
        </authorList>
    </citation>
    <scope>IDENTIFICATION</scope>
</reference>
<dbReference type="EMBL" id="EAAA01002608">
    <property type="status" value="NOT_ANNOTATED_CDS"/>
    <property type="molecule type" value="Genomic_DNA"/>
</dbReference>
<evidence type="ECO:0000313" key="5">
    <source>
        <dbReference type="Proteomes" id="UP000008144"/>
    </source>
</evidence>
<dbReference type="Pfam" id="PF00107">
    <property type="entry name" value="ADH_zinc_N"/>
    <property type="match status" value="1"/>
</dbReference>
<proteinExistence type="predicted"/>
<dbReference type="SUPFAM" id="SSF51735">
    <property type="entry name" value="NAD(P)-binding Rossmann-fold domains"/>
    <property type="match status" value="1"/>
</dbReference>
<name>F6VHJ0_CIOIN</name>
<dbReference type="FunCoup" id="F6VHJ0">
    <property type="interactions" value="206"/>
</dbReference>
<dbReference type="Ensembl" id="ENSCINT00000016387.3">
    <property type="protein sequence ID" value="ENSCINP00000016387.3"/>
    <property type="gene ID" value="ENSCING00000008008.3"/>
</dbReference>
<evidence type="ECO:0000259" key="3">
    <source>
        <dbReference type="SMART" id="SM00829"/>
    </source>
</evidence>
<dbReference type="InterPro" id="IPR014189">
    <property type="entry name" value="Quinone_OxRdtase_PIG3"/>
</dbReference>
<reference evidence="4" key="3">
    <citation type="submission" date="2025-08" db="UniProtKB">
        <authorList>
            <consortium name="Ensembl"/>
        </authorList>
    </citation>
    <scope>IDENTIFICATION</scope>
</reference>
<evidence type="ECO:0000313" key="4">
    <source>
        <dbReference type="Ensembl" id="ENSCINP00000016387.3"/>
    </source>
</evidence>
<dbReference type="InterPro" id="IPR013149">
    <property type="entry name" value="ADH-like_C"/>
</dbReference>
<dbReference type="Gene3D" id="3.40.50.720">
    <property type="entry name" value="NAD(P)-binding Rossmann-like Domain"/>
    <property type="match status" value="1"/>
</dbReference>
<keyword evidence="2" id="KW-0560">Oxidoreductase</keyword>
<dbReference type="InterPro" id="IPR011032">
    <property type="entry name" value="GroES-like_sf"/>
</dbReference>
<organism evidence="4 5">
    <name type="scientific">Ciona intestinalis</name>
    <name type="common">Transparent sea squirt</name>
    <name type="synonym">Ascidia intestinalis</name>
    <dbReference type="NCBI Taxonomy" id="7719"/>
    <lineage>
        <taxon>Eukaryota</taxon>
        <taxon>Metazoa</taxon>
        <taxon>Chordata</taxon>
        <taxon>Tunicata</taxon>
        <taxon>Ascidiacea</taxon>
        <taxon>Phlebobranchia</taxon>
        <taxon>Cionidae</taxon>
        <taxon>Ciona</taxon>
    </lineage>
</organism>
<dbReference type="NCBIfam" id="TIGR02824">
    <property type="entry name" value="quinone_pig3"/>
    <property type="match status" value="1"/>
</dbReference>
<protein>
    <recommendedName>
        <fullName evidence="3">Enoyl reductase (ER) domain-containing protein</fullName>
    </recommendedName>
</protein>
<dbReference type="SMART" id="SM00829">
    <property type="entry name" value="PKS_ER"/>
    <property type="match status" value="1"/>
</dbReference>
<dbReference type="InParanoid" id="F6VHJ0"/>
<dbReference type="InterPro" id="IPR013154">
    <property type="entry name" value="ADH-like_N"/>
</dbReference>